<dbReference type="Proteomes" id="UP001201549">
    <property type="component" value="Unassembled WGS sequence"/>
</dbReference>
<dbReference type="PANTHER" id="PTHR33525">
    <property type="match status" value="1"/>
</dbReference>
<comment type="caution">
    <text evidence="2">The sequence shown here is derived from an EMBL/GenBank/DDBJ whole genome shotgun (WGS) entry which is preliminary data.</text>
</comment>
<dbReference type="InterPro" id="IPR013976">
    <property type="entry name" value="HDOD"/>
</dbReference>
<keyword evidence="3" id="KW-1185">Reference proteome</keyword>
<feature type="domain" description="HDOD" evidence="1">
    <location>
        <begin position="13"/>
        <end position="204"/>
    </location>
</feature>
<dbReference type="InterPro" id="IPR052340">
    <property type="entry name" value="RNase_Y/CdgJ"/>
</dbReference>
<dbReference type="RefSeq" id="WP_238897246.1">
    <property type="nucleotide sequence ID" value="NZ_JAKOGG010000012.1"/>
</dbReference>
<reference evidence="3" key="1">
    <citation type="submission" date="2023-07" db="EMBL/GenBank/DDBJ databases">
        <title>Shewanella mangrovi sp. nov., an acetaldehyde- degrading bacterium isolated from mangrove sediment.</title>
        <authorList>
            <person name="Liu Y."/>
        </authorList>
    </citation>
    <scope>NUCLEOTIDE SEQUENCE [LARGE SCALE GENOMIC DNA]</scope>
    <source>
        <strain evidence="3">C32</strain>
    </source>
</reference>
<dbReference type="SUPFAM" id="SSF109604">
    <property type="entry name" value="HD-domain/PDEase-like"/>
    <property type="match status" value="1"/>
</dbReference>
<dbReference type="Gene3D" id="1.10.3210.10">
    <property type="entry name" value="Hypothetical protein af1432"/>
    <property type="match status" value="1"/>
</dbReference>
<dbReference type="PANTHER" id="PTHR33525:SF6">
    <property type="entry name" value="HDOD DOMAIN-CONTAINING PROTEIN"/>
    <property type="match status" value="1"/>
</dbReference>
<protein>
    <submittedName>
        <fullName evidence="2">HDOD domain-containing protein</fullName>
    </submittedName>
</protein>
<gene>
    <name evidence="2" type="ORF">L9G74_15075</name>
</gene>
<dbReference type="PROSITE" id="PS51833">
    <property type="entry name" value="HDOD"/>
    <property type="match status" value="1"/>
</dbReference>
<evidence type="ECO:0000313" key="3">
    <source>
        <dbReference type="Proteomes" id="UP001201549"/>
    </source>
</evidence>
<dbReference type="Pfam" id="PF08668">
    <property type="entry name" value="HDOD"/>
    <property type="match status" value="1"/>
</dbReference>
<name>A0ABT2FN59_9GAMM</name>
<sequence>MGNAQLTSRIEQLPRLPKAISELLDIVNDDNADMDLLAEKVSHDALISAKVLRMANSAKFGRSREIGSIDEAVIRLGQQPLRILVLASAITSAIQVAPGINPIEFWGRSFEVAFFSKELAKRAGLRADTAFTSGLLHNIGDLLLALLEPAKWQQVQAAVQQGADLNKLCLHLIGDTPAEVAATLASEWHFSPELIAGLRYQDDPKAANPASGYAKMLFLAKHLLDEWDKHPVDELTSWLSLETDKQGIHLQMDGLAKKLEGLVGSGAEMAHHLA</sequence>
<proteinExistence type="predicted"/>
<dbReference type="EMBL" id="JAKOGG010000012">
    <property type="protein sequence ID" value="MCS4557770.1"/>
    <property type="molecule type" value="Genomic_DNA"/>
</dbReference>
<accession>A0ABT2FN59</accession>
<evidence type="ECO:0000259" key="1">
    <source>
        <dbReference type="PROSITE" id="PS51833"/>
    </source>
</evidence>
<organism evidence="2 3">
    <name type="scientific">Shewanella electrica</name>
    <dbReference type="NCBI Taxonomy" id="515560"/>
    <lineage>
        <taxon>Bacteria</taxon>
        <taxon>Pseudomonadati</taxon>
        <taxon>Pseudomonadota</taxon>
        <taxon>Gammaproteobacteria</taxon>
        <taxon>Alteromonadales</taxon>
        <taxon>Shewanellaceae</taxon>
        <taxon>Shewanella</taxon>
    </lineage>
</organism>
<evidence type="ECO:0000313" key="2">
    <source>
        <dbReference type="EMBL" id="MCS4557770.1"/>
    </source>
</evidence>